<dbReference type="AlphaFoldDB" id="A0A8I0GD98"/>
<organism evidence="1 2">
    <name type="scientific">Nanchangia anserum</name>
    <dbReference type="NCBI Taxonomy" id="2692125"/>
    <lineage>
        <taxon>Bacteria</taxon>
        <taxon>Bacillati</taxon>
        <taxon>Actinomycetota</taxon>
        <taxon>Actinomycetes</taxon>
        <taxon>Actinomycetales</taxon>
        <taxon>Actinomycetaceae</taxon>
        <taxon>Nanchangia</taxon>
    </lineage>
</organism>
<dbReference type="EMBL" id="JACRUO010000001">
    <property type="protein sequence ID" value="MBD3689876.1"/>
    <property type="molecule type" value="Genomic_DNA"/>
</dbReference>
<keyword evidence="2" id="KW-1185">Reference proteome</keyword>
<accession>A0A8I0GD98</accession>
<evidence type="ECO:0000313" key="2">
    <source>
        <dbReference type="Proteomes" id="UP000627538"/>
    </source>
</evidence>
<sequence>MTATAYEATTAPEAPAPSRRELVDLDALASETDVIICDVKIGGRIIPVPNMGLKPMRDINEFGAYGARNDIAGALGVVFGEADAAFIMEHANVAQVSALMGRIGAAIEAVAGSAGEDNGSRGR</sequence>
<reference evidence="1 2" key="1">
    <citation type="submission" date="2020-08" db="EMBL/GenBank/DDBJ databases">
        <title>Winkia gen. nov., sp. nov., isolated from faeces of the Anser albifrons in China.</title>
        <authorList>
            <person name="Liu Q."/>
        </authorList>
    </citation>
    <scope>NUCLEOTIDE SEQUENCE [LARGE SCALE GENOMIC DNA]</scope>
    <source>
        <strain evidence="1 2">C62</strain>
    </source>
</reference>
<proteinExistence type="predicted"/>
<evidence type="ECO:0000313" key="1">
    <source>
        <dbReference type="EMBL" id="MBD3689876.1"/>
    </source>
</evidence>
<protein>
    <submittedName>
        <fullName evidence="1">Uncharacterized protein</fullName>
    </submittedName>
</protein>
<dbReference type="Proteomes" id="UP000627538">
    <property type="component" value="Unassembled WGS sequence"/>
</dbReference>
<dbReference type="RefSeq" id="WP_191071896.1">
    <property type="nucleotide sequence ID" value="NZ_CP060506.1"/>
</dbReference>
<name>A0A8I0GD98_9ACTO</name>
<comment type="caution">
    <text evidence="1">The sequence shown here is derived from an EMBL/GenBank/DDBJ whole genome shotgun (WGS) entry which is preliminary data.</text>
</comment>
<gene>
    <name evidence="1" type="ORF">H8R10_06515</name>
</gene>